<dbReference type="Proteomes" id="UP000692954">
    <property type="component" value="Unassembled WGS sequence"/>
</dbReference>
<accession>A0A8S1NB63</accession>
<sequence length="220" mass="26388">MQNHQLYLILDINFKFLKSFKDNFLAILQCIKTRLGLQLCIDFHHYFIIYSIDTQDIYQFDINGETLVLNTMMNFNNQILYCIFKDQENNQDPEVKEKIFNFKITLITFQYFFNQAKQIFEVQKEIHLHLLLIDIQAQSEQKPEVLGNEELKLGMQLTERIVIEKIRIRILIKFRRTSCKITKDSIKLNQMNFNISLLFLLQQGYQTDCLCLFKLLDYSM</sequence>
<name>A0A8S1NB63_9CILI</name>
<reference evidence="1" key="1">
    <citation type="submission" date="2021-01" db="EMBL/GenBank/DDBJ databases">
        <authorList>
            <consortium name="Genoscope - CEA"/>
            <person name="William W."/>
        </authorList>
    </citation>
    <scope>NUCLEOTIDE SEQUENCE</scope>
</reference>
<proteinExistence type="predicted"/>
<comment type="caution">
    <text evidence="1">The sequence shown here is derived from an EMBL/GenBank/DDBJ whole genome shotgun (WGS) entry which is preliminary data.</text>
</comment>
<keyword evidence="2" id="KW-1185">Reference proteome</keyword>
<gene>
    <name evidence="1" type="ORF">PSON_ATCC_30995.1.T0500192</name>
</gene>
<organism evidence="1 2">
    <name type="scientific">Paramecium sonneborni</name>
    <dbReference type="NCBI Taxonomy" id="65129"/>
    <lineage>
        <taxon>Eukaryota</taxon>
        <taxon>Sar</taxon>
        <taxon>Alveolata</taxon>
        <taxon>Ciliophora</taxon>
        <taxon>Intramacronucleata</taxon>
        <taxon>Oligohymenophorea</taxon>
        <taxon>Peniculida</taxon>
        <taxon>Parameciidae</taxon>
        <taxon>Paramecium</taxon>
    </lineage>
</organism>
<dbReference type="AlphaFoldDB" id="A0A8S1NB63"/>
<dbReference type="EMBL" id="CAJJDN010000050">
    <property type="protein sequence ID" value="CAD8086793.1"/>
    <property type="molecule type" value="Genomic_DNA"/>
</dbReference>
<evidence type="ECO:0000313" key="1">
    <source>
        <dbReference type="EMBL" id="CAD8086793.1"/>
    </source>
</evidence>
<evidence type="ECO:0000313" key="2">
    <source>
        <dbReference type="Proteomes" id="UP000692954"/>
    </source>
</evidence>
<protein>
    <submittedName>
        <fullName evidence="1">Uncharacterized protein</fullName>
    </submittedName>
</protein>